<dbReference type="InterPro" id="IPR036770">
    <property type="entry name" value="Ankyrin_rpt-contain_sf"/>
</dbReference>
<evidence type="ECO:0000256" key="2">
    <source>
        <dbReference type="ARBA" id="ARBA00023043"/>
    </source>
</evidence>
<dbReference type="PROSITE" id="PS50088">
    <property type="entry name" value="ANK_REPEAT"/>
    <property type="match status" value="7"/>
</dbReference>
<dbReference type="Proteomes" id="UP001310594">
    <property type="component" value="Unassembled WGS sequence"/>
</dbReference>
<dbReference type="AlphaFoldDB" id="A0AAN7WFD8"/>
<dbReference type="PRINTS" id="PR01415">
    <property type="entry name" value="ANKYRIN"/>
</dbReference>
<feature type="compositionally biased region" description="Pro residues" evidence="4">
    <location>
        <begin position="261"/>
        <end position="271"/>
    </location>
</feature>
<evidence type="ECO:0000256" key="3">
    <source>
        <dbReference type="PROSITE-ProRule" id="PRU00023"/>
    </source>
</evidence>
<feature type="repeat" description="ANK" evidence="3">
    <location>
        <begin position="404"/>
        <end position="436"/>
    </location>
</feature>
<protein>
    <recommendedName>
        <fullName evidence="7">Ankyrin repeat protein</fullName>
    </recommendedName>
</protein>
<name>A0AAN7WFD8_9PEZI</name>
<dbReference type="SUPFAM" id="SSF48403">
    <property type="entry name" value="Ankyrin repeat"/>
    <property type="match status" value="1"/>
</dbReference>
<feature type="compositionally biased region" description="Basic residues" evidence="4">
    <location>
        <begin position="40"/>
        <end position="58"/>
    </location>
</feature>
<feature type="repeat" description="ANK" evidence="3">
    <location>
        <begin position="369"/>
        <end position="402"/>
    </location>
</feature>
<dbReference type="InterPro" id="IPR050776">
    <property type="entry name" value="Ank_Repeat/CDKN_Inhibitor"/>
</dbReference>
<dbReference type="PANTHER" id="PTHR24201">
    <property type="entry name" value="ANK_REP_REGION DOMAIN-CONTAINING PROTEIN"/>
    <property type="match status" value="1"/>
</dbReference>
<keyword evidence="1" id="KW-0677">Repeat</keyword>
<evidence type="ECO:0000313" key="5">
    <source>
        <dbReference type="EMBL" id="KAK5703804.1"/>
    </source>
</evidence>
<dbReference type="GO" id="GO:0005634">
    <property type="term" value="C:nucleus"/>
    <property type="evidence" value="ECO:0007669"/>
    <property type="project" value="TreeGrafter"/>
</dbReference>
<feature type="repeat" description="ANK" evidence="3">
    <location>
        <begin position="472"/>
        <end position="504"/>
    </location>
</feature>
<proteinExistence type="predicted"/>
<feature type="repeat" description="ANK" evidence="3">
    <location>
        <begin position="505"/>
        <end position="537"/>
    </location>
</feature>
<dbReference type="EMBL" id="JAVRQU010000004">
    <property type="protein sequence ID" value="KAK5703804.1"/>
    <property type="molecule type" value="Genomic_DNA"/>
</dbReference>
<evidence type="ECO:0000256" key="4">
    <source>
        <dbReference type="SAM" id="MobiDB-lite"/>
    </source>
</evidence>
<evidence type="ECO:0000256" key="1">
    <source>
        <dbReference type="ARBA" id="ARBA00022737"/>
    </source>
</evidence>
<gene>
    <name evidence="5" type="ORF">LTR97_002817</name>
</gene>
<feature type="repeat" description="ANK" evidence="3">
    <location>
        <begin position="538"/>
        <end position="570"/>
    </location>
</feature>
<dbReference type="Pfam" id="PF00023">
    <property type="entry name" value="Ank"/>
    <property type="match status" value="1"/>
</dbReference>
<dbReference type="PROSITE" id="PS50297">
    <property type="entry name" value="ANK_REP_REGION"/>
    <property type="match status" value="7"/>
</dbReference>
<evidence type="ECO:0008006" key="7">
    <source>
        <dbReference type="Google" id="ProtNLM"/>
    </source>
</evidence>
<dbReference type="Gene3D" id="1.25.40.20">
    <property type="entry name" value="Ankyrin repeat-containing domain"/>
    <property type="match status" value="4"/>
</dbReference>
<accession>A0AAN7WFD8</accession>
<comment type="caution">
    <text evidence="5">The sequence shown here is derived from an EMBL/GenBank/DDBJ whole genome shotgun (WGS) entry which is preliminary data.</text>
</comment>
<dbReference type="SMART" id="SM00248">
    <property type="entry name" value="ANK"/>
    <property type="match status" value="8"/>
</dbReference>
<sequence length="602" mass="64224">MDQSSSLFNPTTCFTIACVAFSVLAASTVWKSQQTTQPPAHKHNTHAKPRPTPTRRRRQVDSLYVEDWGNAHEAPPPAKGIRQSPSALIDLLIRTCADVSSRLREHQQLEVPTARAIRSAVLQELSLLTTALYELQQIVANNCALFSPSSSQTACLNASSDSISDLLLLLVDEAGGESLSYADLLPSLRAQRAALQSFAASLANQPLTPPDEYDINQALHDQSYARPNGLSRTASASSYAPDYSSCTGLTPAASDTRSWLEPPPEYSPPSDPLMAAAAEKLDSKSKSAAPPETQRETEDEVLDTDALYNAVTADNDQLVDDLLTHGADPDVANGDLQRTPLHQAAHLNHTSCLSVLLRHGADMSLEDAKGDTALHLAAWQGHCEALTTVLAHGNVDVDWLSGRDGYSPLWCAISAYHIDAARLLLKHGARVSRRSASGSGLLPLHQAAVTGQAAMCELLLERGAQADGLDDDKSTAMHYASASGYLPCVQVLLKGGADVTLKQRHGLTPAHWAAHKGHTEVLSLLLAKGAPINATAEEGATPLHLAANRGHLPAVRVLLEKGADRTITAGAWDSEEGTAAEMARAKGHARVAKVIEGWEKGK</sequence>
<evidence type="ECO:0000313" key="6">
    <source>
        <dbReference type="Proteomes" id="UP001310594"/>
    </source>
</evidence>
<feature type="repeat" description="ANK" evidence="3">
    <location>
        <begin position="336"/>
        <end position="368"/>
    </location>
</feature>
<dbReference type="InterPro" id="IPR002110">
    <property type="entry name" value="Ankyrin_rpt"/>
</dbReference>
<reference evidence="5" key="1">
    <citation type="submission" date="2023-08" db="EMBL/GenBank/DDBJ databases">
        <title>Black Yeasts Isolated from many extreme environments.</title>
        <authorList>
            <person name="Coleine C."/>
            <person name="Stajich J.E."/>
            <person name="Selbmann L."/>
        </authorList>
    </citation>
    <scope>NUCLEOTIDE SEQUENCE</scope>
    <source>
        <strain evidence="5">CCFEE 5810</strain>
    </source>
</reference>
<dbReference type="Pfam" id="PF12796">
    <property type="entry name" value="Ank_2"/>
    <property type="match status" value="3"/>
</dbReference>
<feature type="region of interest" description="Disordered" evidence="4">
    <location>
        <begin position="252"/>
        <end position="300"/>
    </location>
</feature>
<organism evidence="5 6">
    <name type="scientific">Elasticomyces elasticus</name>
    <dbReference type="NCBI Taxonomy" id="574655"/>
    <lineage>
        <taxon>Eukaryota</taxon>
        <taxon>Fungi</taxon>
        <taxon>Dikarya</taxon>
        <taxon>Ascomycota</taxon>
        <taxon>Pezizomycotina</taxon>
        <taxon>Dothideomycetes</taxon>
        <taxon>Dothideomycetidae</taxon>
        <taxon>Mycosphaerellales</taxon>
        <taxon>Teratosphaeriaceae</taxon>
        <taxon>Elasticomyces</taxon>
    </lineage>
</organism>
<dbReference type="PANTHER" id="PTHR24201:SF16">
    <property type="entry name" value="ANKYRIN-1-LIKE-RELATED"/>
    <property type="match status" value="1"/>
</dbReference>
<keyword evidence="2 3" id="KW-0040">ANK repeat</keyword>
<feature type="region of interest" description="Disordered" evidence="4">
    <location>
        <begin position="34"/>
        <end position="58"/>
    </location>
</feature>
<feature type="repeat" description="ANK" evidence="3">
    <location>
        <begin position="439"/>
        <end position="471"/>
    </location>
</feature>